<dbReference type="InterPro" id="IPR027275">
    <property type="entry name" value="PRC-brl_dom"/>
</dbReference>
<comment type="caution">
    <text evidence="2">The sequence shown here is derived from an EMBL/GenBank/DDBJ whole genome shotgun (WGS) entry which is preliminary data.</text>
</comment>
<sequence length="227" mass="23805">MGIVAARRGTRKVCDRLSGPARASAGPAEGRRAMNEPMSARSLTTLPVVTLGGDAVAHVKDTVFDARAGRITGFTLSGPGLLSGPLDRSLPWPGVHALGHDAVMVRDRRALAGTAVVAARQEARRGRVLGARVVTEAGAEVGTVLDVVVEGGTSGRVVGFRIAASRGIVSGSRHHRRRVYLPRGADLDLSGRDLVAPADALRYVTDDVPAFAVRAGAFRTPWRGRLP</sequence>
<feature type="domain" description="PRC-barrel" evidence="1">
    <location>
        <begin position="38"/>
        <end position="109"/>
    </location>
</feature>
<reference evidence="3" key="1">
    <citation type="journal article" date="2019" name="Int. J. Syst. Evol. Microbiol.">
        <title>The Global Catalogue of Microorganisms (GCM) 10K type strain sequencing project: providing services to taxonomists for standard genome sequencing and annotation.</title>
        <authorList>
            <consortium name="The Broad Institute Genomics Platform"/>
            <consortium name="The Broad Institute Genome Sequencing Center for Infectious Disease"/>
            <person name="Wu L."/>
            <person name="Ma J."/>
        </authorList>
    </citation>
    <scope>NUCLEOTIDE SEQUENCE [LARGE SCALE GENOMIC DNA]</scope>
    <source>
        <strain evidence="3">JCM 6922</strain>
    </source>
</reference>
<dbReference type="InterPro" id="IPR011033">
    <property type="entry name" value="PRC_barrel-like_sf"/>
</dbReference>
<name>A0ABP5X9C2_9ACTN</name>
<dbReference type="SUPFAM" id="SSF50346">
    <property type="entry name" value="PRC-barrel domain"/>
    <property type="match status" value="1"/>
</dbReference>
<proteinExistence type="predicted"/>
<dbReference type="EMBL" id="BAAATK010000035">
    <property type="protein sequence ID" value="GAA2449310.1"/>
    <property type="molecule type" value="Genomic_DNA"/>
</dbReference>
<dbReference type="Pfam" id="PF05239">
    <property type="entry name" value="PRC"/>
    <property type="match status" value="2"/>
</dbReference>
<gene>
    <name evidence="2" type="ORF">GCM10010421_47000</name>
</gene>
<feature type="domain" description="PRC-barrel" evidence="1">
    <location>
        <begin position="127"/>
        <end position="197"/>
    </location>
</feature>
<organism evidence="2 3">
    <name type="scientific">Streptomyces glaucus</name>
    <dbReference type="NCBI Taxonomy" id="284029"/>
    <lineage>
        <taxon>Bacteria</taxon>
        <taxon>Bacillati</taxon>
        <taxon>Actinomycetota</taxon>
        <taxon>Actinomycetes</taxon>
        <taxon>Kitasatosporales</taxon>
        <taxon>Streptomycetaceae</taxon>
        <taxon>Streptomyces</taxon>
    </lineage>
</organism>
<accession>A0ABP5X9C2</accession>
<evidence type="ECO:0000259" key="1">
    <source>
        <dbReference type="Pfam" id="PF05239"/>
    </source>
</evidence>
<protein>
    <submittedName>
        <fullName evidence="2">PRC-barrel domain-containing protein</fullName>
    </submittedName>
</protein>
<dbReference type="Gene3D" id="2.30.30.240">
    <property type="entry name" value="PRC-barrel domain"/>
    <property type="match status" value="1"/>
</dbReference>
<evidence type="ECO:0000313" key="3">
    <source>
        <dbReference type="Proteomes" id="UP001500460"/>
    </source>
</evidence>
<keyword evidence="3" id="KW-1185">Reference proteome</keyword>
<dbReference type="Proteomes" id="UP001500460">
    <property type="component" value="Unassembled WGS sequence"/>
</dbReference>
<evidence type="ECO:0000313" key="2">
    <source>
        <dbReference type="EMBL" id="GAA2449310.1"/>
    </source>
</evidence>